<accession>A0ABW5D4H5</accession>
<gene>
    <name evidence="1" type="ORF">ACFSSA_02860</name>
</gene>
<evidence type="ECO:0000313" key="1">
    <source>
        <dbReference type="EMBL" id="MFD2255604.1"/>
    </source>
</evidence>
<name>A0ABW5D4H5_9BACT</name>
<comment type="caution">
    <text evidence="1">The sequence shown here is derived from an EMBL/GenBank/DDBJ whole genome shotgun (WGS) entry which is preliminary data.</text>
</comment>
<organism evidence="1 2">
    <name type="scientific">Luteolibacter algae</name>
    <dbReference type="NCBI Taxonomy" id="454151"/>
    <lineage>
        <taxon>Bacteria</taxon>
        <taxon>Pseudomonadati</taxon>
        <taxon>Verrucomicrobiota</taxon>
        <taxon>Verrucomicrobiia</taxon>
        <taxon>Verrucomicrobiales</taxon>
        <taxon>Verrucomicrobiaceae</taxon>
        <taxon>Luteolibacter</taxon>
    </lineage>
</organism>
<protein>
    <submittedName>
        <fullName evidence="1">Uncharacterized protein</fullName>
    </submittedName>
</protein>
<dbReference type="EMBL" id="JBHUIT010000002">
    <property type="protein sequence ID" value="MFD2255604.1"/>
    <property type="molecule type" value="Genomic_DNA"/>
</dbReference>
<dbReference type="Proteomes" id="UP001597375">
    <property type="component" value="Unassembled WGS sequence"/>
</dbReference>
<evidence type="ECO:0000313" key="2">
    <source>
        <dbReference type="Proteomes" id="UP001597375"/>
    </source>
</evidence>
<reference evidence="2" key="1">
    <citation type="journal article" date="2019" name="Int. J. Syst. Evol. Microbiol.">
        <title>The Global Catalogue of Microorganisms (GCM) 10K type strain sequencing project: providing services to taxonomists for standard genome sequencing and annotation.</title>
        <authorList>
            <consortium name="The Broad Institute Genomics Platform"/>
            <consortium name="The Broad Institute Genome Sequencing Center for Infectious Disease"/>
            <person name="Wu L."/>
            <person name="Ma J."/>
        </authorList>
    </citation>
    <scope>NUCLEOTIDE SEQUENCE [LARGE SCALE GENOMIC DNA]</scope>
    <source>
        <strain evidence="2">CGMCC 4.7106</strain>
    </source>
</reference>
<keyword evidence="2" id="KW-1185">Reference proteome</keyword>
<sequence>MKTFSLLLKSLDPKPSRQELEEISVEVPSVAKADCAGIVSDWFGIVVSGISIEDARLLQTALRSKGCATDVVGDDDIPALHPDIRCQRVALTKSQVILTNSMNRRQDRNKDELVFISAGMVSRNKLITRYKTVSETRETRYGNYTVPVERAVKCEETKTSFRVDFFFSTAPHRISLELDSDSVIFFGDRHVRLKNSTELLVLMVDLLAIVPPERTNRSLRELALDQVYPSMHGYEEELRWAFYRLGANS</sequence>
<dbReference type="RefSeq" id="WP_386818261.1">
    <property type="nucleotide sequence ID" value="NZ_JBHUIT010000002.1"/>
</dbReference>
<proteinExistence type="predicted"/>